<dbReference type="Gene3D" id="3.30.450.20">
    <property type="entry name" value="PAS domain"/>
    <property type="match status" value="2"/>
</dbReference>
<keyword evidence="4" id="KW-0597">Phosphoprotein</keyword>
<comment type="catalytic activity">
    <reaction evidence="1">
        <text>ATP + protein L-histidine = ADP + protein N-phospho-L-histidine.</text>
        <dbReference type="EC" id="2.7.13.3"/>
    </reaction>
</comment>
<evidence type="ECO:0000256" key="3">
    <source>
        <dbReference type="ARBA" id="ARBA00012438"/>
    </source>
</evidence>
<dbReference type="SMART" id="SM00387">
    <property type="entry name" value="HATPase_c"/>
    <property type="match status" value="1"/>
</dbReference>
<evidence type="ECO:0000313" key="13">
    <source>
        <dbReference type="EMBL" id="MBJ7545062.1"/>
    </source>
</evidence>
<evidence type="ECO:0000256" key="5">
    <source>
        <dbReference type="ARBA" id="ARBA00022679"/>
    </source>
</evidence>
<keyword evidence="7" id="KW-0418">Kinase</keyword>
<dbReference type="Pfam" id="PF02518">
    <property type="entry name" value="HATPase_c"/>
    <property type="match status" value="1"/>
</dbReference>
<dbReference type="CDD" id="cd00082">
    <property type="entry name" value="HisKA"/>
    <property type="match status" value="1"/>
</dbReference>
<keyword evidence="5" id="KW-0808">Transferase</keyword>
<keyword evidence="11" id="KW-0175">Coiled coil</keyword>
<dbReference type="EC" id="2.7.13.3" evidence="3"/>
<gene>
    <name evidence="13" type="ORF">JDN41_16025</name>
</gene>
<dbReference type="InterPro" id="IPR004358">
    <property type="entry name" value="Sig_transdc_His_kin-like_C"/>
</dbReference>
<dbReference type="SUPFAM" id="SSF55874">
    <property type="entry name" value="ATPase domain of HSP90 chaperone/DNA topoisomerase II/histidine kinase"/>
    <property type="match status" value="1"/>
</dbReference>
<dbReference type="CDD" id="cd12915">
    <property type="entry name" value="PDC2_DGC_like"/>
    <property type="match status" value="1"/>
</dbReference>
<evidence type="ECO:0000256" key="9">
    <source>
        <dbReference type="ARBA" id="ARBA00023012"/>
    </source>
</evidence>
<evidence type="ECO:0000256" key="1">
    <source>
        <dbReference type="ARBA" id="ARBA00000085"/>
    </source>
</evidence>
<dbReference type="PANTHER" id="PTHR43711">
    <property type="entry name" value="TWO-COMPONENT HISTIDINE KINASE"/>
    <property type="match status" value="1"/>
</dbReference>
<name>A0A8I1GJQ6_9HYPH</name>
<comment type="subcellular location">
    <subcellularLocation>
        <location evidence="2">Membrane</location>
    </subcellularLocation>
</comment>
<keyword evidence="14" id="KW-1185">Reference proteome</keyword>
<dbReference type="CDD" id="cd12914">
    <property type="entry name" value="PDC1_DGC_like"/>
    <property type="match status" value="1"/>
</dbReference>
<dbReference type="GO" id="GO:0005524">
    <property type="term" value="F:ATP binding"/>
    <property type="evidence" value="ECO:0007669"/>
    <property type="project" value="UniProtKB-KW"/>
</dbReference>
<evidence type="ECO:0000256" key="10">
    <source>
        <dbReference type="ARBA" id="ARBA00023136"/>
    </source>
</evidence>
<dbReference type="InterPro" id="IPR036097">
    <property type="entry name" value="HisK_dim/P_sf"/>
</dbReference>
<keyword evidence="10" id="KW-0472">Membrane</keyword>
<comment type="caution">
    <text evidence="13">The sequence shown here is derived from an EMBL/GenBank/DDBJ whole genome shotgun (WGS) entry which is preliminary data.</text>
</comment>
<accession>A0A8I1GJQ6</accession>
<dbReference type="FunFam" id="1.10.287.130:FF:000038">
    <property type="entry name" value="Sensory transduction histidine kinase"/>
    <property type="match status" value="1"/>
</dbReference>
<evidence type="ECO:0000256" key="8">
    <source>
        <dbReference type="ARBA" id="ARBA00022840"/>
    </source>
</evidence>
<dbReference type="InterPro" id="IPR005467">
    <property type="entry name" value="His_kinase_dom"/>
</dbReference>
<dbReference type="Pfam" id="PF00512">
    <property type="entry name" value="HisKA"/>
    <property type="match status" value="1"/>
</dbReference>
<feature type="domain" description="Histidine kinase" evidence="12">
    <location>
        <begin position="362"/>
        <end position="582"/>
    </location>
</feature>
<keyword evidence="9" id="KW-0902">Two-component regulatory system</keyword>
<dbReference type="InterPro" id="IPR003594">
    <property type="entry name" value="HATPase_dom"/>
</dbReference>
<dbReference type="InterPro" id="IPR036890">
    <property type="entry name" value="HATPase_C_sf"/>
</dbReference>
<dbReference type="Gene3D" id="1.10.287.130">
    <property type="match status" value="1"/>
</dbReference>
<evidence type="ECO:0000259" key="12">
    <source>
        <dbReference type="PROSITE" id="PS50109"/>
    </source>
</evidence>
<organism evidence="13 14">
    <name type="scientific">Rhodomicrobium udaipurense</name>
    <dbReference type="NCBI Taxonomy" id="1202716"/>
    <lineage>
        <taxon>Bacteria</taxon>
        <taxon>Pseudomonadati</taxon>
        <taxon>Pseudomonadota</taxon>
        <taxon>Alphaproteobacteria</taxon>
        <taxon>Hyphomicrobiales</taxon>
        <taxon>Hyphomicrobiaceae</taxon>
        <taxon>Rhodomicrobium</taxon>
    </lineage>
</organism>
<keyword evidence="6" id="KW-0547">Nucleotide-binding</keyword>
<dbReference type="InterPro" id="IPR003661">
    <property type="entry name" value="HisK_dim/P_dom"/>
</dbReference>
<dbReference type="SMART" id="SM00388">
    <property type="entry name" value="HisKA"/>
    <property type="match status" value="1"/>
</dbReference>
<evidence type="ECO:0000256" key="2">
    <source>
        <dbReference type="ARBA" id="ARBA00004370"/>
    </source>
</evidence>
<dbReference type="InterPro" id="IPR050736">
    <property type="entry name" value="Sensor_HK_Regulatory"/>
</dbReference>
<reference evidence="13 14" key="1">
    <citation type="submission" date="2020-12" db="EMBL/GenBank/DDBJ databases">
        <title>Revised draft genomes of Rhodomicrobium vannielii ATCC 17100 and Rhodomicrobium udaipurense JA643.</title>
        <authorList>
            <person name="Conners E.M."/>
            <person name="Davenport E.J."/>
            <person name="Bose A."/>
        </authorList>
    </citation>
    <scope>NUCLEOTIDE SEQUENCE [LARGE SCALE GENOMIC DNA]</scope>
    <source>
        <strain evidence="13 14">JA643</strain>
    </source>
</reference>
<dbReference type="EMBL" id="JAEMUK010000084">
    <property type="protein sequence ID" value="MBJ7545062.1"/>
    <property type="molecule type" value="Genomic_DNA"/>
</dbReference>
<sequence>MAYSLAIMMAICVLVGEAIINEQHDALQRARVDAANISASFEEQIRTNFEAAANAAVEIKRRFESSDTPLDLEKTRSAAPVYGSPSIDITITDADGTVVSTTVPHGRGKTSVADRDYFRVQKEGDADLYIGAPIYGRLSGRTIIPLSLRLEKNGKFAGVVVTSLTPSLLTTLHRKIHLGETTAISLIRNDGARLVRYTKSGGLDMSLPAISPATLKVLQDAGNSSSSGIFMGNGSPDGIVRIQHFRKFPDLPLTIISGVGRDEVLAPVRRQELTFVGLGLAALCLPLIMAIMLNREINRRVAQESALDRESDKVRMEHAALLSISEELANERVKLRRTNAELVAAKSRAEQANEAKSAFLANMSHELRTPLNAILGFSEIIRDKMIGNDIDRYASYAADVHKSGTHLLNIVNDILDVTRIEAGKLELHEDEINLDTLIHRSLLDVQGQALAGGVLLAAPARNLGVVLRGDKGKLKQILVNLLSNAIKFTAKGGRIVISATPEWDGGLCVKIRDTGIGMSGDEIRQALELFRQVENGLARRYEGAGLGLPLAVRLTELHGGTLAVDSIPGEGTEVSVRFPAKRVVFDKRVSKQRFAETVPVKIAS</sequence>
<protein>
    <recommendedName>
        <fullName evidence="3">histidine kinase</fullName>
        <ecNumber evidence="3">2.7.13.3</ecNumber>
    </recommendedName>
</protein>
<dbReference type="AlphaFoldDB" id="A0A8I1GJQ6"/>
<proteinExistence type="predicted"/>
<dbReference type="RefSeq" id="WP_162173174.1">
    <property type="nucleotide sequence ID" value="NZ_JAEMUK010000084.1"/>
</dbReference>
<feature type="coiled-coil region" evidence="11">
    <location>
        <begin position="325"/>
        <end position="355"/>
    </location>
</feature>
<dbReference type="GO" id="GO:0016020">
    <property type="term" value="C:membrane"/>
    <property type="evidence" value="ECO:0007669"/>
    <property type="project" value="UniProtKB-SubCell"/>
</dbReference>
<evidence type="ECO:0000256" key="4">
    <source>
        <dbReference type="ARBA" id="ARBA00022553"/>
    </source>
</evidence>
<dbReference type="Gene3D" id="3.30.565.10">
    <property type="entry name" value="Histidine kinase-like ATPase, C-terminal domain"/>
    <property type="match status" value="1"/>
</dbReference>
<dbReference type="SUPFAM" id="SSF47384">
    <property type="entry name" value="Homodimeric domain of signal transducing histidine kinase"/>
    <property type="match status" value="1"/>
</dbReference>
<dbReference type="PANTHER" id="PTHR43711:SF26">
    <property type="entry name" value="SENSOR HISTIDINE KINASE RCSC"/>
    <property type="match status" value="1"/>
</dbReference>
<evidence type="ECO:0000256" key="11">
    <source>
        <dbReference type="SAM" id="Coils"/>
    </source>
</evidence>
<evidence type="ECO:0000313" key="14">
    <source>
        <dbReference type="Proteomes" id="UP000623250"/>
    </source>
</evidence>
<dbReference type="PROSITE" id="PS50109">
    <property type="entry name" value="HIS_KIN"/>
    <property type="match status" value="1"/>
</dbReference>
<dbReference type="Proteomes" id="UP000623250">
    <property type="component" value="Unassembled WGS sequence"/>
</dbReference>
<dbReference type="PRINTS" id="PR00344">
    <property type="entry name" value="BCTRLSENSOR"/>
</dbReference>
<keyword evidence="8" id="KW-0067">ATP-binding</keyword>
<evidence type="ECO:0000256" key="7">
    <source>
        <dbReference type="ARBA" id="ARBA00022777"/>
    </source>
</evidence>
<dbReference type="GO" id="GO:0000155">
    <property type="term" value="F:phosphorelay sensor kinase activity"/>
    <property type="evidence" value="ECO:0007669"/>
    <property type="project" value="InterPro"/>
</dbReference>
<evidence type="ECO:0000256" key="6">
    <source>
        <dbReference type="ARBA" id="ARBA00022741"/>
    </source>
</evidence>